<dbReference type="InterPro" id="IPR048254">
    <property type="entry name" value="CDP_ALCOHOL_P_TRANSF_CS"/>
</dbReference>
<evidence type="ECO:0000313" key="7">
    <source>
        <dbReference type="Proteomes" id="UP000037460"/>
    </source>
</evidence>
<proteinExistence type="inferred from homology"/>
<dbReference type="GO" id="GO:0008654">
    <property type="term" value="P:phospholipid biosynthetic process"/>
    <property type="evidence" value="ECO:0007669"/>
    <property type="project" value="InterPro"/>
</dbReference>
<comment type="similarity">
    <text evidence="2 5">Belongs to the CDP-alcohol phosphatidyltransferase class-I family.</text>
</comment>
<dbReference type="Gene3D" id="1.20.120.1760">
    <property type="match status" value="1"/>
</dbReference>
<evidence type="ECO:0000256" key="4">
    <source>
        <dbReference type="ARBA" id="ARBA00023136"/>
    </source>
</evidence>
<sequence length="338" mass="36191">MLLTLAHSPSLLGAAPGWVYATNAVLILSYQTLDGSDGKQARRTSSGSPIGELFDHGVDAWATGCIVFICIDAFAFGIQSPWPWLVLVGAQLAFFASNLTLLQTGRMQVDDMGVIELQSVMSICLCATAMYSPSIWQMHAPSIFGHIFEVRQLLAVGIIFNITKAVVGSVYNAFCHALDHGRTSSSSSSARNGHADVSSSARRASNGYMGLVQHCDIVATYAGCVGASYACLRRHGTGDIPMRLLWLCANSCFAEYLTRLLVERVTSRRLPALAPSLLWIMGFLGASLQPANLIACALAASSAAVAHAGYFVWACSVSSRALGLHVFRVRGAHSWCRL</sequence>
<gene>
    <name evidence="6" type="ORF">Ctob_015058</name>
</gene>
<dbReference type="GO" id="GO:0016780">
    <property type="term" value="F:phosphotransferase activity, for other substituted phosphate groups"/>
    <property type="evidence" value="ECO:0007669"/>
    <property type="project" value="InterPro"/>
</dbReference>
<dbReference type="InterPro" id="IPR014472">
    <property type="entry name" value="CHOPT"/>
</dbReference>
<name>A0A0M0K3K5_9EUKA</name>
<comment type="caution">
    <text evidence="6">The sequence shown here is derived from an EMBL/GenBank/DDBJ whole genome shotgun (WGS) entry which is preliminary data.</text>
</comment>
<evidence type="ECO:0000256" key="2">
    <source>
        <dbReference type="ARBA" id="ARBA00010441"/>
    </source>
</evidence>
<keyword evidence="3 5" id="KW-0808">Transferase</keyword>
<dbReference type="EMBL" id="JWZX01001577">
    <property type="protein sequence ID" value="KOO33192.1"/>
    <property type="molecule type" value="Genomic_DNA"/>
</dbReference>
<evidence type="ECO:0000256" key="3">
    <source>
        <dbReference type="ARBA" id="ARBA00022679"/>
    </source>
</evidence>
<evidence type="ECO:0000256" key="1">
    <source>
        <dbReference type="ARBA" id="ARBA00004370"/>
    </source>
</evidence>
<dbReference type="PROSITE" id="PS00379">
    <property type="entry name" value="CDP_ALCOHOL_P_TRANSF"/>
    <property type="match status" value="1"/>
</dbReference>
<dbReference type="AlphaFoldDB" id="A0A0M0K3K5"/>
<dbReference type="InterPro" id="IPR000462">
    <property type="entry name" value="CDP-OH_P_trans"/>
</dbReference>
<evidence type="ECO:0000256" key="5">
    <source>
        <dbReference type="RuleBase" id="RU003750"/>
    </source>
</evidence>
<keyword evidence="4" id="KW-0472">Membrane</keyword>
<reference evidence="7" key="1">
    <citation type="journal article" date="2015" name="PLoS Genet.">
        <title>Genome Sequence and Transcriptome Analyses of Chrysochromulina tobin: Metabolic Tools for Enhanced Algal Fitness in the Prominent Order Prymnesiales (Haptophyceae).</title>
        <authorList>
            <person name="Hovde B.T."/>
            <person name="Deodato C.R."/>
            <person name="Hunsperger H.M."/>
            <person name="Ryken S.A."/>
            <person name="Yost W."/>
            <person name="Jha R.K."/>
            <person name="Patterson J."/>
            <person name="Monnat R.J. Jr."/>
            <person name="Barlow S.B."/>
            <person name="Starkenburg S.R."/>
            <person name="Cattolico R.A."/>
        </authorList>
    </citation>
    <scope>NUCLEOTIDE SEQUENCE</scope>
    <source>
        <strain evidence="7">CCMP291</strain>
    </source>
</reference>
<protein>
    <submittedName>
        <fullName evidence="6">Cdp-alcohol phosphatidyltransferase</fullName>
    </submittedName>
</protein>
<organism evidence="6 7">
    <name type="scientific">Chrysochromulina tobinii</name>
    <dbReference type="NCBI Taxonomy" id="1460289"/>
    <lineage>
        <taxon>Eukaryota</taxon>
        <taxon>Haptista</taxon>
        <taxon>Haptophyta</taxon>
        <taxon>Prymnesiophyceae</taxon>
        <taxon>Prymnesiales</taxon>
        <taxon>Chrysochromulinaceae</taxon>
        <taxon>Chrysochromulina</taxon>
    </lineage>
</organism>
<evidence type="ECO:0000313" key="6">
    <source>
        <dbReference type="EMBL" id="KOO33192.1"/>
    </source>
</evidence>
<dbReference type="PANTHER" id="PTHR10414">
    <property type="entry name" value="ETHANOLAMINEPHOSPHOTRANSFERASE"/>
    <property type="match status" value="1"/>
</dbReference>
<keyword evidence="7" id="KW-1185">Reference proteome</keyword>
<dbReference type="Proteomes" id="UP000037460">
    <property type="component" value="Unassembled WGS sequence"/>
</dbReference>
<dbReference type="PANTHER" id="PTHR10414:SF37">
    <property type="entry name" value="BB IN A BOXCAR, ISOFORM C"/>
    <property type="match status" value="1"/>
</dbReference>
<comment type="subcellular location">
    <subcellularLocation>
        <location evidence="1">Membrane</location>
    </subcellularLocation>
</comment>
<dbReference type="Pfam" id="PF01066">
    <property type="entry name" value="CDP-OH_P_transf"/>
    <property type="match status" value="1"/>
</dbReference>
<accession>A0A0M0K3K5</accession>
<dbReference type="GO" id="GO:0016020">
    <property type="term" value="C:membrane"/>
    <property type="evidence" value="ECO:0007669"/>
    <property type="project" value="UniProtKB-SubCell"/>
</dbReference>
<dbReference type="InterPro" id="IPR043130">
    <property type="entry name" value="CDP-OH_PTrfase_TM_dom"/>
</dbReference>
<dbReference type="OrthoDB" id="196717at2759"/>